<evidence type="ECO:0000313" key="1">
    <source>
        <dbReference type="EMBL" id="KAF5178719.1"/>
    </source>
</evidence>
<reference evidence="1 2" key="1">
    <citation type="submission" date="2020-06" db="EMBL/GenBank/DDBJ databases">
        <title>Transcriptomic and genomic resources for Thalictrum thalictroides and T. hernandezii: Facilitating candidate gene discovery in an emerging model plant lineage.</title>
        <authorList>
            <person name="Arias T."/>
            <person name="Riano-Pachon D.M."/>
            <person name="Di Stilio V.S."/>
        </authorList>
    </citation>
    <scope>NUCLEOTIDE SEQUENCE [LARGE SCALE GENOMIC DNA]</scope>
    <source>
        <strain evidence="2">cv. WT478/WT964</strain>
        <tissue evidence="1">Leaves</tissue>
    </source>
</reference>
<dbReference type="Proteomes" id="UP000554482">
    <property type="component" value="Unassembled WGS sequence"/>
</dbReference>
<gene>
    <name evidence="1" type="ORF">FRX31_031694</name>
</gene>
<proteinExistence type="predicted"/>
<sequence length="85" mass="9580">MVVMSKQQIPQRNRRERELLEKIKKMQVRNILMWPSHGRLEILLADGVMVGVEGESLITDPDDGQAAIRLYAADRGEGTADSMDT</sequence>
<keyword evidence="2" id="KW-1185">Reference proteome</keyword>
<name>A0A7J6V166_THATH</name>
<dbReference type="EMBL" id="JABWDY010039690">
    <property type="protein sequence ID" value="KAF5178719.1"/>
    <property type="molecule type" value="Genomic_DNA"/>
</dbReference>
<comment type="caution">
    <text evidence="1">The sequence shown here is derived from an EMBL/GenBank/DDBJ whole genome shotgun (WGS) entry which is preliminary data.</text>
</comment>
<evidence type="ECO:0000313" key="2">
    <source>
        <dbReference type="Proteomes" id="UP000554482"/>
    </source>
</evidence>
<organism evidence="1 2">
    <name type="scientific">Thalictrum thalictroides</name>
    <name type="common">Rue-anemone</name>
    <name type="synonym">Anemone thalictroides</name>
    <dbReference type="NCBI Taxonomy" id="46969"/>
    <lineage>
        <taxon>Eukaryota</taxon>
        <taxon>Viridiplantae</taxon>
        <taxon>Streptophyta</taxon>
        <taxon>Embryophyta</taxon>
        <taxon>Tracheophyta</taxon>
        <taxon>Spermatophyta</taxon>
        <taxon>Magnoliopsida</taxon>
        <taxon>Ranunculales</taxon>
        <taxon>Ranunculaceae</taxon>
        <taxon>Thalictroideae</taxon>
        <taxon>Thalictrum</taxon>
    </lineage>
</organism>
<protein>
    <submittedName>
        <fullName evidence="1">Uncharacterized protein</fullName>
    </submittedName>
</protein>
<accession>A0A7J6V166</accession>
<dbReference type="AlphaFoldDB" id="A0A7J6V166"/>